<protein>
    <submittedName>
        <fullName evidence="2">Transforming acidic coiled-coil-containing protein 2</fullName>
    </submittedName>
</protein>
<evidence type="ECO:0000313" key="2">
    <source>
        <dbReference type="EMBL" id="JAG38132.1"/>
    </source>
</evidence>
<sequence>ACKKKWKGLKESFSDGQEPEYKKDSLLDISRDQRLSNIPPAHGLEDTKDGGGGNNDYDTQITNFSTQNASTSAVYSKLGSSIARVGAKRKKKQNISVAEVLQQYLNKKEESRDMREISQSQNDAIRKFFACSEAIFRTLPAEIQVDARVEITQLLAKYEKQALLNRKT</sequence>
<feature type="compositionally biased region" description="Basic and acidic residues" evidence="1">
    <location>
        <begin position="8"/>
        <end position="34"/>
    </location>
</feature>
<accession>A0A0A9YYS5</accession>
<name>A0A0A9YYS5_LYGHE</name>
<evidence type="ECO:0000256" key="1">
    <source>
        <dbReference type="SAM" id="MobiDB-lite"/>
    </source>
</evidence>
<reference evidence="2" key="1">
    <citation type="journal article" date="2014" name="PLoS ONE">
        <title>Transcriptome-Based Identification of ABC Transporters in the Western Tarnished Plant Bug Lygus hesperus.</title>
        <authorList>
            <person name="Hull J.J."/>
            <person name="Chaney K."/>
            <person name="Geib S.M."/>
            <person name="Fabrick J.A."/>
            <person name="Brent C.S."/>
            <person name="Walsh D."/>
            <person name="Lavine L.C."/>
        </authorList>
    </citation>
    <scope>NUCLEOTIDE SEQUENCE</scope>
</reference>
<feature type="non-terminal residue" evidence="2">
    <location>
        <position position="1"/>
    </location>
</feature>
<dbReference type="EMBL" id="GBHO01005472">
    <property type="protein sequence ID" value="JAG38132.1"/>
    <property type="molecule type" value="Transcribed_RNA"/>
</dbReference>
<proteinExistence type="predicted"/>
<gene>
    <name evidence="2" type="primary">TACC2</name>
    <name evidence="2" type="ORF">CM83_103292</name>
</gene>
<feature type="region of interest" description="Disordered" evidence="1">
    <location>
        <begin position="1"/>
        <end position="58"/>
    </location>
</feature>
<dbReference type="AlphaFoldDB" id="A0A0A9YYS5"/>
<reference evidence="2" key="2">
    <citation type="submission" date="2014-07" db="EMBL/GenBank/DDBJ databases">
        <authorList>
            <person name="Hull J."/>
        </authorList>
    </citation>
    <scope>NUCLEOTIDE SEQUENCE</scope>
</reference>
<organism evidence="2">
    <name type="scientific">Lygus hesperus</name>
    <name type="common">Western plant bug</name>
    <dbReference type="NCBI Taxonomy" id="30085"/>
    <lineage>
        <taxon>Eukaryota</taxon>
        <taxon>Metazoa</taxon>
        <taxon>Ecdysozoa</taxon>
        <taxon>Arthropoda</taxon>
        <taxon>Hexapoda</taxon>
        <taxon>Insecta</taxon>
        <taxon>Pterygota</taxon>
        <taxon>Neoptera</taxon>
        <taxon>Paraneoptera</taxon>
        <taxon>Hemiptera</taxon>
        <taxon>Heteroptera</taxon>
        <taxon>Panheteroptera</taxon>
        <taxon>Cimicomorpha</taxon>
        <taxon>Miridae</taxon>
        <taxon>Mirini</taxon>
        <taxon>Lygus</taxon>
    </lineage>
</organism>